<keyword evidence="3" id="KW-1185">Reference proteome</keyword>
<organism evidence="2 3">
    <name type="scientific">Pelotalea chapellei</name>
    <dbReference type="NCBI Taxonomy" id="44671"/>
    <lineage>
        <taxon>Bacteria</taxon>
        <taxon>Pseudomonadati</taxon>
        <taxon>Thermodesulfobacteriota</taxon>
        <taxon>Desulfuromonadia</taxon>
        <taxon>Geobacterales</taxon>
        <taxon>Geobacteraceae</taxon>
        <taxon>Pelotalea</taxon>
    </lineage>
</organism>
<feature type="region of interest" description="Disordered" evidence="1">
    <location>
        <begin position="32"/>
        <end position="61"/>
    </location>
</feature>
<comment type="caution">
    <text evidence="2">The sequence shown here is derived from an EMBL/GenBank/DDBJ whole genome shotgun (WGS) entry which is preliminary data.</text>
</comment>
<dbReference type="Proteomes" id="UP000784128">
    <property type="component" value="Unassembled WGS sequence"/>
</dbReference>
<evidence type="ECO:0000256" key="1">
    <source>
        <dbReference type="SAM" id="MobiDB-lite"/>
    </source>
</evidence>
<reference evidence="2 3" key="1">
    <citation type="submission" date="2021-05" db="EMBL/GenBank/DDBJ databases">
        <title>The draft genome of Geobacter chapellei DSM 13688.</title>
        <authorList>
            <person name="Xu Z."/>
            <person name="Masuda Y."/>
            <person name="Itoh H."/>
            <person name="Senoo K."/>
        </authorList>
    </citation>
    <scope>NUCLEOTIDE SEQUENCE [LARGE SCALE GENOMIC DNA]</scope>
    <source>
        <strain evidence="2 3">DSM 13688</strain>
    </source>
</reference>
<sequence>MQATIERDEDLSIDFIMAADIEQDNLLLGDQQGQGDAVGIGQPDGGGRTNTKSGSGRLAGC</sequence>
<accession>A0ABS5UD97</accession>
<dbReference type="EMBL" id="JAHDYS010000034">
    <property type="protein sequence ID" value="MBT1073626.1"/>
    <property type="molecule type" value="Genomic_DNA"/>
</dbReference>
<evidence type="ECO:0000313" key="3">
    <source>
        <dbReference type="Proteomes" id="UP000784128"/>
    </source>
</evidence>
<proteinExistence type="predicted"/>
<name>A0ABS5UD97_9BACT</name>
<protein>
    <submittedName>
        <fullName evidence="2">Uncharacterized protein</fullName>
    </submittedName>
</protein>
<gene>
    <name evidence="2" type="ORF">KJB30_17765</name>
</gene>
<feature type="compositionally biased region" description="Gly residues" evidence="1">
    <location>
        <begin position="36"/>
        <end position="48"/>
    </location>
</feature>
<evidence type="ECO:0000313" key="2">
    <source>
        <dbReference type="EMBL" id="MBT1073626.1"/>
    </source>
</evidence>